<dbReference type="RefSeq" id="WP_053412550.1">
    <property type="nucleotide sequence ID" value="NZ_CP006841.1"/>
</dbReference>
<dbReference type="InterPro" id="IPR036409">
    <property type="entry name" value="Aldolase_II/adducin_N_sf"/>
</dbReference>
<feature type="region of interest" description="Disordered" evidence="3">
    <location>
        <begin position="71"/>
        <end position="95"/>
    </location>
</feature>
<organism evidence="5 6">
    <name type="scientific">Corynebacterium lactis RW2-5</name>
    <dbReference type="NCBI Taxonomy" id="1408189"/>
    <lineage>
        <taxon>Bacteria</taxon>
        <taxon>Bacillati</taxon>
        <taxon>Actinomycetota</taxon>
        <taxon>Actinomycetes</taxon>
        <taxon>Mycobacteriales</taxon>
        <taxon>Corynebacteriaceae</taxon>
        <taxon>Corynebacterium</taxon>
    </lineage>
</organism>
<dbReference type="AlphaFoldDB" id="A0A0K2H3I6"/>
<feature type="compositionally biased region" description="Basic residues" evidence="3">
    <location>
        <begin position="77"/>
        <end position="86"/>
    </location>
</feature>
<evidence type="ECO:0000256" key="2">
    <source>
        <dbReference type="ARBA" id="ARBA00023239"/>
    </source>
</evidence>
<dbReference type="GO" id="GO:0046872">
    <property type="term" value="F:metal ion binding"/>
    <property type="evidence" value="ECO:0007669"/>
    <property type="project" value="UniProtKB-KW"/>
</dbReference>
<keyword evidence="1" id="KW-0479">Metal-binding</keyword>
<accession>A0A0K2H3I6</accession>
<reference evidence="5 6" key="1">
    <citation type="submission" date="2013-10" db="EMBL/GenBank/DDBJ databases">
        <title>Complete genome sequence of Corynebacterium lactis DSM 45799(T), isolated from raw cow milk.</title>
        <authorList>
            <person name="Ruckert C."/>
            <person name="Albersmeier A."/>
            <person name="Lipski A."/>
            <person name="Kalinowski J."/>
        </authorList>
    </citation>
    <scope>NUCLEOTIDE SEQUENCE [LARGE SCALE GENOMIC DNA]</scope>
    <source>
        <strain evidence="5 6">RW2-5</strain>
    </source>
</reference>
<sequence>MSQKFRAERTKVIDLSQDLIRRGLVVRTWGNISHRVPADGTGHSDDFVITPSGRTYDTMIEADLALITALSPSPSHGGKKSKKNKPEKHGPFKPSSEYPMHALCYRLRPGANAVVHTHQRYASALSLLGRDVPLNDDEAAVIGQRSIPTSAYGLPGTKKLHSGVEHVLESNPDADVVLLSAHGVFLCGDTAEHALELAENVEAAAKRVYQELTGSDLHDPTIASGYAVRSEKIDGTTVFYDVNGGVVKPSEEVRASHEQIYATRGDVSAIRECIDSEVQHFRGKQLRPYLDDFAQIVAPAAGPEIGKANVVLGGARALCLGATDDDALAVDSVLRKNARAARIAQVSGADPIAHWECVLMNVVYRLKYSKQAG</sequence>
<gene>
    <name evidence="5" type="ORF">CLAC_08710</name>
</gene>
<dbReference type="GO" id="GO:0005829">
    <property type="term" value="C:cytosol"/>
    <property type="evidence" value="ECO:0007669"/>
    <property type="project" value="TreeGrafter"/>
</dbReference>
<dbReference type="PANTHER" id="PTHR22789">
    <property type="entry name" value="FUCULOSE PHOSPHATE ALDOLASE"/>
    <property type="match status" value="1"/>
</dbReference>
<protein>
    <recommendedName>
        <fullName evidence="4">Class II aldolase/adducin N-terminal domain-containing protein</fullName>
    </recommendedName>
</protein>
<evidence type="ECO:0000256" key="1">
    <source>
        <dbReference type="ARBA" id="ARBA00022723"/>
    </source>
</evidence>
<dbReference type="OrthoDB" id="9786287at2"/>
<dbReference type="SMART" id="SM01007">
    <property type="entry name" value="Aldolase_II"/>
    <property type="match status" value="1"/>
</dbReference>
<dbReference type="InterPro" id="IPR001303">
    <property type="entry name" value="Aldolase_II/adducin_N"/>
</dbReference>
<evidence type="ECO:0000313" key="5">
    <source>
        <dbReference type="EMBL" id="ALA68604.1"/>
    </source>
</evidence>
<dbReference type="SUPFAM" id="SSF53639">
    <property type="entry name" value="AraD/HMP-PK domain-like"/>
    <property type="match status" value="1"/>
</dbReference>
<dbReference type="Proteomes" id="UP000058446">
    <property type="component" value="Chromosome"/>
</dbReference>
<feature type="domain" description="Class II aldolase/adducin N-terminal" evidence="4">
    <location>
        <begin position="10"/>
        <end position="209"/>
    </location>
</feature>
<evidence type="ECO:0000313" key="6">
    <source>
        <dbReference type="Proteomes" id="UP000058446"/>
    </source>
</evidence>
<evidence type="ECO:0000259" key="4">
    <source>
        <dbReference type="SMART" id="SM01007"/>
    </source>
</evidence>
<dbReference type="GO" id="GO:0016832">
    <property type="term" value="F:aldehyde-lyase activity"/>
    <property type="evidence" value="ECO:0007669"/>
    <property type="project" value="TreeGrafter"/>
</dbReference>
<keyword evidence="6" id="KW-1185">Reference proteome</keyword>
<dbReference type="KEGG" id="clw:CLAC_08710"/>
<dbReference type="InterPro" id="IPR050197">
    <property type="entry name" value="Aldolase_class_II_sugar_metab"/>
</dbReference>
<dbReference type="EMBL" id="CP006841">
    <property type="protein sequence ID" value="ALA68604.1"/>
    <property type="molecule type" value="Genomic_DNA"/>
</dbReference>
<proteinExistence type="predicted"/>
<keyword evidence="2" id="KW-0456">Lyase</keyword>
<dbReference type="GO" id="GO:0019323">
    <property type="term" value="P:pentose catabolic process"/>
    <property type="evidence" value="ECO:0007669"/>
    <property type="project" value="TreeGrafter"/>
</dbReference>
<dbReference type="Pfam" id="PF00596">
    <property type="entry name" value="Aldolase_II"/>
    <property type="match status" value="1"/>
</dbReference>
<name>A0A0K2H3I6_9CORY</name>
<dbReference type="STRING" id="1408189.CLAC_08710"/>
<dbReference type="PATRIC" id="fig|1408189.4.peg.1742"/>
<dbReference type="PANTHER" id="PTHR22789:SF0">
    <property type="entry name" value="3-OXO-TETRONATE 4-PHOSPHATE DECARBOXYLASE-RELATED"/>
    <property type="match status" value="1"/>
</dbReference>
<evidence type="ECO:0000256" key="3">
    <source>
        <dbReference type="SAM" id="MobiDB-lite"/>
    </source>
</evidence>
<dbReference type="Gene3D" id="3.40.225.10">
    <property type="entry name" value="Class II aldolase/adducin N-terminal domain"/>
    <property type="match status" value="1"/>
</dbReference>